<evidence type="ECO:0000313" key="3">
    <source>
        <dbReference type="Proteomes" id="UP000827986"/>
    </source>
</evidence>
<sequence length="110" mass="12143">MEKGRNGEQTALPSLCFARASPYIGCSLTPRSSPDPMPSTPSPRQQTALDFLPDPSQTQLCLEPSRSGLTSPCYQPFCFGVQRKLSETSRSCQEHRPREEGWSEHSVSSP</sequence>
<comment type="caution">
    <text evidence="2">The sequence shown here is derived from an EMBL/GenBank/DDBJ whole genome shotgun (WGS) entry which is preliminary data.</text>
</comment>
<dbReference type="EMBL" id="JAHDVG010000484">
    <property type="protein sequence ID" value="KAH1170130.1"/>
    <property type="molecule type" value="Genomic_DNA"/>
</dbReference>
<feature type="region of interest" description="Disordered" evidence="1">
    <location>
        <begin position="89"/>
        <end position="110"/>
    </location>
</feature>
<feature type="region of interest" description="Disordered" evidence="1">
    <location>
        <begin position="27"/>
        <end position="51"/>
    </location>
</feature>
<gene>
    <name evidence="2" type="ORF">KIL84_001115</name>
</gene>
<evidence type="ECO:0000313" key="2">
    <source>
        <dbReference type="EMBL" id="KAH1170130.1"/>
    </source>
</evidence>
<dbReference type="Proteomes" id="UP000827986">
    <property type="component" value="Unassembled WGS sequence"/>
</dbReference>
<reference evidence="2" key="1">
    <citation type="submission" date="2021-09" db="EMBL/GenBank/DDBJ databases">
        <title>The genome of Mauremys mutica provides insights into the evolution of semi-aquatic lifestyle.</title>
        <authorList>
            <person name="Gong S."/>
            <person name="Gao Y."/>
        </authorList>
    </citation>
    <scope>NUCLEOTIDE SEQUENCE</scope>
    <source>
        <strain evidence="2">MM-2020</strain>
        <tissue evidence="2">Muscle</tissue>
    </source>
</reference>
<dbReference type="AlphaFoldDB" id="A0A9D4AVJ9"/>
<name>A0A9D4AVJ9_9SAUR</name>
<proteinExistence type="predicted"/>
<protein>
    <submittedName>
        <fullName evidence="2">Uncharacterized protein</fullName>
    </submittedName>
</protein>
<evidence type="ECO:0000256" key="1">
    <source>
        <dbReference type="SAM" id="MobiDB-lite"/>
    </source>
</evidence>
<keyword evidence="3" id="KW-1185">Reference proteome</keyword>
<feature type="compositionally biased region" description="Basic and acidic residues" evidence="1">
    <location>
        <begin position="89"/>
        <end position="103"/>
    </location>
</feature>
<accession>A0A9D4AVJ9</accession>
<organism evidence="2 3">
    <name type="scientific">Mauremys mutica</name>
    <name type="common">yellowpond turtle</name>
    <dbReference type="NCBI Taxonomy" id="74926"/>
    <lineage>
        <taxon>Eukaryota</taxon>
        <taxon>Metazoa</taxon>
        <taxon>Chordata</taxon>
        <taxon>Craniata</taxon>
        <taxon>Vertebrata</taxon>
        <taxon>Euteleostomi</taxon>
        <taxon>Archelosauria</taxon>
        <taxon>Testudinata</taxon>
        <taxon>Testudines</taxon>
        <taxon>Cryptodira</taxon>
        <taxon>Durocryptodira</taxon>
        <taxon>Testudinoidea</taxon>
        <taxon>Geoemydidae</taxon>
        <taxon>Geoemydinae</taxon>
        <taxon>Mauremys</taxon>
    </lineage>
</organism>